<evidence type="ECO:0000313" key="6">
    <source>
        <dbReference type="Proteomes" id="UP000664203"/>
    </source>
</evidence>
<organism evidence="5 6">
    <name type="scientific">Alectoria fallacina</name>
    <dbReference type="NCBI Taxonomy" id="1903189"/>
    <lineage>
        <taxon>Eukaryota</taxon>
        <taxon>Fungi</taxon>
        <taxon>Dikarya</taxon>
        <taxon>Ascomycota</taxon>
        <taxon>Pezizomycotina</taxon>
        <taxon>Lecanoromycetes</taxon>
        <taxon>OSLEUM clade</taxon>
        <taxon>Lecanoromycetidae</taxon>
        <taxon>Lecanorales</taxon>
        <taxon>Lecanorineae</taxon>
        <taxon>Parmeliaceae</taxon>
        <taxon>Alectoria</taxon>
    </lineage>
</organism>
<evidence type="ECO:0000259" key="4">
    <source>
        <dbReference type="Pfam" id="PF07989"/>
    </source>
</evidence>
<feature type="compositionally biased region" description="Basic and acidic residues" evidence="3">
    <location>
        <begin position="502"/>
        <end position="517"/>
    </location>
</feature>
<dbReference type="Proteomes" id="UP000664203">
    <property type="component" value="Unassembled WGS sequence"/>
</dbReference>
<proteinExistence type="predicted"/>
<feature type="compositionally biased region" description="Basic and acidic residues" evidence="3">
    <location>
        <begin position="404"/>
        <end position="426"/>
    </location>
</feature>
<feature type="region of interest" description="Disordered" evidence="3">
    <location>
        <begin position="740"/>
        <end position="778"/>
    </location>
</feature>
<dbReference type="GO" id="GO:0005815">
    <property type="term" value="C:microtubule organizing center"/>
    <property type="evidence" value="ECO:0007669"/>
    <property type="project" value="InterPro"/>
</dbReference>
<keyword evidence="6" id="KW-1185">Reference proteome</keyword>
<feature type="compositionally biased region" description="Polar residues" evidence="3">
    <location>
        <begin position="568"/>
        <end position="599"/>
    </location>
</feature>
<feature type="compositionally biased region" description="Polar residues" evidence="3">
    <location>
        <begin position="529"/>
        <end position="557"/>
    </location>
</feature>
<feature type="compositionally biased region" description="Polar residues" evidence="3">
    <location>
        <begin position="705"/>
        <end position="714"/>
    </location>
</feature>
<feature type="region of interest" description="Disordered" evidence="3">
    <location>
        <begin position="325"/>
        <end position="725"/>
    </location>
</feature>
<feature type="compositionally biased region" description="Basic and acidic residues" evidence="3">
    <location>
        <begin position="346"/>
        <end position="362"/>
    </location>
</feature>
<evidence type="ECO:0000256" key="3">
    <source>
        <dbReference type="SAM" id="MobiDB-lite"/>
    </source>
</evidence>
<evidence type="ECO:0000313" key="5">
    <source>
        <dbReference type="EMBL" id="CAF9908107.1"/>
    </source>
</evidence>
<feature type="compositionally biased region" description="Polar residues" evidence="3">
    <location>
        <begin position="446"/>
        <end position="464"/>
    </location>
</feature>
<feature type="compositionally biased region" description="Polar residues" evidence="3">
    <location>
        <begin position="491"/>
        <end position="500"/>
    </location>
</feature>
<dbReference type="Pfam" id="PF07989">
    <property type="entry name" value="Cnn_1N"/>
    <property type="match status" value="1"/>
</dbReference>
<dbReference type="AlphaFoldDB" id="A0A8H3HYT5"/>
<comment type="subcellular location">
    <subcellularLocation>
        <location evidence="1">Cytoplasm</location>
    </subcellularLocation>
</comment>
<keyword evidence="2" id="KW-0963">Cytoplasm</keyword>
<protein>
    <recommendedName>
        <fullName evidence="4">Centrosomin N-terminal motif 1 domain-containing protein</fullName>
    </recommendedName>
</protein>
<dbReference type="EMBL" id="CAJPDR010000026">
    <property type="protein sequence ID" value="CAF9908107.1"/>
    <property type="molecule type" value="Genomic_DNA"/>
</dbReference>
<gene>
    <name evidence="5" type="ORF">ALECFALPRED_004223</name>
</gene>
<sequence>MATSGTNPTSALLQDMLREKKAQSLRVKKTYDPMNRHMNGLDDRDIQSSPIASMSARDRPNAHSRRGSGIGVRSVTMPKEMGFKEMEEHISKINKQNFDLKLEVFHRRQRNEVLEARLGRVHELEADNEELQSINEELLLELEKRDVAIQEAVGLICELEAKNEELQMAVVRMDFTQSSSTSNPEPVQEGNGNMASSLSTISGMGLSGPSRIPDSGLQTDPQVPPEHSLSPPDTLSPPKARSARRVPSFMQDTRKSTNVLRSMYTNDGNASFVSLARPVSIFSGDDDDDYMDRQMTNSPRLSILSESGFSSVYGGHKSQILGETEDKGEVAEPSLPKMPSNPPQRDSQRESRLHKWLDERNMPRTPSPKAIANDKISSISEILGEAPTSSRDQDSAETRSTGQHPREQRTPEKRQTKQARSPEKRLAPPSFGGPIFGAAVLPPTPDTMSTATMDANSSTPSIITEKSLLDGTPYPAKGYSAMISDIRPHTSDSTNGSASPRSLKDAARQDMSARSDARGISGSDAPTRPSLTTYGTDTFNGESFSPTQASRTLSYPSPTGRARRLSDQRSPTSYRGSGSDSNSENMINQSPQERLSSGSAATITPTRRTARDDRPPLYSQDAAAPSPITALPHLAASPQPQRSSSLRARIASKFNRSITNASRIPNPPSTPPDSTPSRPPITRAPASAQHARLPRPASLYGTTPGLPSTSSGEQTVGERSGSWTHFRRHSAVLDHAWDKAAEDGVDGDQKGEFESRPTMRAFGRSASTKIKQGLDWSR</sequence>
<dbReference type="OrthoDB" id="10251744at2759"/>
<name>A0A8H3HYT5_9LECA</name>
<dbReference type="GO" id="GO:0005737">
    <property type="term" value="C:cytoplasm"/>
    <property type="evidence" value="ECO:0007669"/>
    <property type="project" value="UniProtKB-SubCell"/>
</dbReference>
<feature type="compositionally biased region" description="Basic and acidic residues" evidence="3">
    <location>
        <begin position="740"/>
        <end position="757"/>
    </location>
</feature>
<evidence type="ECO:0000256" key="1">
    <source>
        <dbReference type="ARBA" id="ARBA00004496"/>
    </source>
</evidence>
<dbReference type="InterPro" id="IPR012943">
    <property type="entry name" value="Cnn_1N"/>
</dbReference>
<comment type="caution">
    <text evidence="5">The sequence shown here is derived from an EMBL/GenBank/DDBJ whole genome shotgun (WGS) entry which is preliminary data.</text>
</comment>
<reference evidence="5" key="1">
    <citation type="submission" date="2021-03" db="EMBL/GenBank/DDBJ databases">
        <authorList>
            <person name="Tagirdzhanova G."/>
        </authorList>
    </citation>
    <scope>NUCLEOTIDE SEQUENCE</scope>
</reference>
<feature type="compositionally biased region" description="Pro residues" evidence="3">
    <location>
        <begin position="665"/>
        <end position="679"/>
    </location>
</feature>
<feature type="compositionally biased region" description="Polar residues" evidence="3">
    <location>
        <begin position="177"/>
        <end position="202"/>
    </location>
</feature>
<feature type="domain" description="Centrosomin N-terminal motif 1" evidence="4">
    <location>
        <begin position="84"/>
        <end position="152"/>
    </location>
</feature>
<feature type="region of interest" description="Disordered" evidence="3">
    <location>
        <begin position="177"/>
        <end position="251"/>
    </location>
</feature>
<accession>A0A8H3HYT5</accession>
<evidence type="ECO:0000256" key="2">
    <source>
        <dbReference type="ARBA" id="ARBA00022490"/>
    </source>
</evidence>